<evidence type="ECO:0000259" key="5">
    <source>
        <dbReference type="Pfam" id="PF23598"/>
    </source>
</evidence>
<dbReference type="Gene3D" id="1.10.10.10">
    <property type="entry name" value="Winged helix-like DNA-binding domain superfamily/Winged helix DNA-binding domain"/>
    <property type="match status" value="1"/>
</dbReference>
<dbReference type="SUPFAM" id="SSF52058">
    <property type="entry name" value="L domain-like"/>
    <property type="match status" value="1"/>
</dbReference>
<dbReference type="InterPro" id="IPR032675">
    <property type="entry name" value="LRR_dom_sf"/>
</dbReference>
<dbReference type="EMBL" id="OZ075143">
    <property type="protein sequence ID" value="CAL5039624.1"/>
    <property type="molecule type" value="Genomic_DNA"/>
</dbReference>
<dbReference type="Pfam" id="PF23598">
    <property type="entry name" value="LRR_14"/>
    <property type="match status" value="1"/>
</dbReference>
<reference evidence="7" key="1">
    <citation type="submission" date="2024-06" db="EMBL/GenBank/DDBJ databases">
        <authorList>
            <person name="Ryan C."/>
        </authorList>
    </citation>
    <scope>NUCLEOTIDE SEQUENCE [LARGE SCALE GENOMIC DNA]</scope>
</reference>
<dbReference type="PANTHER" id="PTHR23155">
    <property type="entry name" value="DISEASE RESISTANCE PROTEIN RP"/>
    <property type="match status" value="1"/>
</dbReference>
<evidence type="ECO:0008006" key="8">
    <source>
        <dbReference type="Google" id="ProtNLM"/>
    </source>
</evidence>
<dbReference type="PRINTS" id="PR00364">
    <property type="entry name" value="DISEASERSIST"/>
</dbReference>
<dbReference type="Proteomes" id="UP001497457">
    <property type="component" value="Chromosome 33rd"/>
</dbReference>
<sequence>MGDTRVSGAERAATAAFANAVIGRIVGEIEKKYKIWRGLPRQSEELIRCLNTLALGMDDELVKCGGTPRTAVARAYGQEMRALTHDIEDCLERFLHRVTSKDGSSRFHVMAHNLNSVPRCFRFAAEIRALKRRLQSAGNRVFNPPGNSQVSSTPIVPRLAAGAFTDCPVGIEKATKDLCALLEQPNRVILIAVVGFGGSGKTTIARAVYNSVSSDTFSCRVWVSVGFLEKSDHVGILTDIHEQLQPGQPFSLPALKECLRLQKKRYLIVIDGIKDKHMQDWDIIRSIFKGSGGVLLTTTSHSVANNCTTYSTKEMGLSHSERPFGYVYTMKALSIEDSQKVSLPWRCSPELLQGSGSLLAKCDGHPLALSCVANHLSCQDEPTGKFCMELCRDLGSYLAWDGTDEPNFSRLRGVLFDSFTSLPDHFIRTCFLYLGIFPVDHVLKRNVIIRRWCAEGYTRSDPEVSEKTVADRYFKILVERNVIQPATPNSGPLVKMCRIHGIVHAFILHKSVSEKFITMFDAESHGAVRHLVVCHGNTTDSGTTSKLDLTRARSLTVFGNGGAAISDFSKYKLIRVLDLEACNDLHDDHLKDICKLWNLRYLSLGPGISAIPKEIAKLKLLETLDISKTTANVLPWVVIGLRSLVHLIGRFTLHVPVGNDREKLNKYLARSKLETLSGFTADGSHGLLQLMPDMKTLNKVKIWISYDGDGLDLNNQIARVIPGYLEQPILEGNTRSLSLDFQAVPEGSLYALRELYNSCLHSGKSIHLSLLKLRGSFSVLPEFVPVLKGLSQLCLSPSSVTQGLI</sequence>
<dbReference type="InterPro" id="IPR036388">
    <property type="entry name" value="WH-like_DNA-bd_sf"/>
</dbReference>
<protein>
    <recommendedName>
        <fullName evidence="8">NB-ARC domain-containing protein</fullName>
    </recommendedName>
</protein>
<dbReference type="GO" id="GO:0002758">
    <property type="term" value="P:innate immune response-activating signaling pathway"/>
    <property type="evidence" value="ECO:0007669"/>
    <property type="project" value="UniProtKB-ARBA"/>
</dbReference>
<dbReference type="Gene3D" id="3.40.50.300">
    <property type="entry name" value="P-loop containing nucleotide triphosphate hydrolases"/>
    <property type="match status" value="1"/>
</dbReference>
<dbReference type="InterPro" id="IPR044974">
    <property type="entry name" value="Disease_R_plants"/>
</dbReference>
<evidence type="ECO:0000256" key="2">
    <source>
        <dbReference type="ARBA" id="ARBA00022821"/>
    </source>
</evidence>
<evidence type="ECO:0000259" key="4">
    <source>
        <dbReference type="Pfam" id="PF23559"/>
    </source>
</evidence>
<evidence type="ECO:0000256" key="1">
    <source>
        <dbReference type="ARBA" id="ARBA00022737"/>
    </source>
</evidence>
<dbReference type="Gene3D" id="1.20.5.4130">
    <property type="match status" value="1"/>
</dbReference>
<proteinExistence type="predicted"/>
<keyword evidence="2" id="KW-0611">Plant defense</keyword>
<dbReference type="GO" id="GO:0009626">
    <property type="term" value="P:plant-type hypersensitive response"/>
    <property type="evidence" value="ECO:0007669"/>
    <property type="project" value="UniProtKB-ARBA"/>
</dbReference>
<evidence type="ECO:0000313" key="7">
    <source>
        <dbReference type="Proteomes" id="UP001497457"/>
    </source>
</evidence>
<dbReference type="PANTHER" id="PTHR23155:SF983">
    <property type="entry name" value="NB-ARC DOMAIN CONTAINING PROTEIN, EXPRESSED"/>
    <property type="match status" value="1"/>
</dbReference>
<organism evidence="6 7">
    <name type="scientific">Urochloa decumbens</name>
    <dbReference type="NCBI Taxonomy" id="240449"/>
    <lineage>
        <taxon>Eukaryota</taxon>
        <taxon>Viridiplantae</taxon>
        <taxon>Streptophyta</taxon>
        <taxon>Embryophyta</taxon>
        <taxon>Tracheophyta</taxon>
        <taxon>Spermatophyta</taxon>
        <taxon>Magnoliopsida</taxon>
        <taxon>Liliopsida</taxon>
        <taxon>Poales</taxon>
        <taxon>Poaceae</taxon>
        <taxon>PACMAD clade</taxon>
        <taxon>Panicoideae</taxon>
        <taxon>Panicodae</taxon>
        <taxon>Paniceae</taxon>
        <taxon>Melinidinae</taxon>
        <taxon>Urochloa</taxon>
    </lineage>
</organism>
<dbReference type="SUPFAM" id="SSF52540">
    <property type="entry name" value="P-loop containing nucleoside triphosphate hydrolases"/>
    <property type="match status" value="1"/>
</dbReference>
<keyword evidence="7" id="KW-1185">Reference proteome</keyword>
<keyword evidence="1" id="KW-0677">Repeat</keyword>
<dbReference type="InterPro" id="IPR002182">
    <property type="entry name" value="NB-ARC"/>
</dbReference>
<name>A0ABC9DIQ3_9POAL</name>
<dbReference type="FunFam" id="1.10.10.10:FF:000322">
    <property type="entry name" value="Probable disease resistance protein At1g63360"/>
    <property type="match status" value="1"/>
</dbReference>
<dbReference type="InterPro" id="IPR058922">
    <property type="entry name" value="WHD_DRP"/>
</dbReference>
<evidence type="ECO:0000313" key="6">
    <source>
        <dbReference type="EMBL" id="CAL5039624.1"/>
    </source>
</evidence>
<gene>
    <name evidence="6" type="ORF">URODEC1_LOCUS85643</name>
</gene>
<feature type="domain" description="Disease resistance protein winged helix" evidence="4">
    <location>
        <begin position="436"/>
        <end position="506"/>
    </location>
</feature>
<dbReference type="GO" id="GO:0042742">
    <property type="term" value="P:defense response to bacterium"/>
    <property type="evidence" value="ECO:0007669"/>
    <property type="project" value="UniProtKB-ARBA"/>
</dbReference>
<evidence type="ECO:0000259" key="3">
    <source>
        <dbReference type="Pfam" id="PF00931"/>
    </source>
</evidence>
<dbReference type="InterPro" id="IPR055414">
    <property type="entry name" value="LRR_R13L4/SHOC2-like"/>
</dbReference>
<dbReference type="AlphaFoldDB" id="A0ABC9DIQ3"/>
<dbReference type="Pfam" id="PF23559">
    <property type="entry name" value="WHD_DRP"/>
    <property type="match status" value="1"/>
</dbReference>
<dbReference type="InterPro" id="IPR027417">
    <property type="entry name" value="P-loop_NTPase"/>
</dbReference>
<dbReference type="Pfam" id="PF00931">
    <property type="entry name" value="NB-ARC"/>
    <property type="match status" value="1"/>
</dbReference>
<dbReference type="Gene3D" id="3.80.10.10">
    <property type="entry name" value="Ribonuclease Inhibitor"/>
    <property type="match status" value="1"/>
</dbReference>
<feature type="domain" description="Disease resistance R13L4/SHOC-2-like LRR" evidence="5">
    <location>
        <begin position="552"/>
        <end position="719"/>
    </location>
</feature>
<accession>A0ABC9DIQ3</accession>
<reference evidence="6 7" key="2">
    <citation type="submission" date="2024-10" db="EMBL/GenBank/DDBJ databases">
        <authorList>
            <person name="Ryan C."/>
        </authorList>
    </citation>
    <scope>NUCLEOTIDE SEQUENCE [LARGE SCALE GENOMIC DNA]</scope>
</reference>
<feature type="domain" description="NB-ARC" evidence="3">
    <location>
        <begin position="181"/>
        <end position="310"/>
    </location>
</feature>